<proteinExistence type="predicted"/>
<keyword evidence="3" id="KW-1185">Reference proteome</keyword>
<evidence type="ECO:0000313" key="2">
    <source>
        <dbReference type="EMBL" id="TCO44807.1"/>
    </source>
</evidence>
<evidence type="ECO:0008006" key="4">
    <source>
        <dbReference type="Google" id="ProtNLM"/>
    </source>
</evidence>
<dbReference type="AlphaFoldDB" id="A0A4R2IJL4"/>
<evidence type="ECO:0000256" key="1">
    <source>
        <dbReference type="SAM" id="Phobius"/>
    </source>
</evidence>
<keyword evidence="1" id="KW-0812">Transmembrane</keyword>
<sequence length="120" mass="12293">MYPDGVLCGLFMSLVGYLMRDWDAPIPLIAVVLFSPAFAVSGYRAARGGRVEAGLFAGAGAAGTGFVIVSVAALVYSVATRPSPTPGNWAMFAVTFLIPVLLVGALSGVVGAVFTRAAPR</sequence>
<reference evidence="2 3" key="1">
    <citation type="submission" date="2019-03" db="EMBL/GenBank/DDBJ databases">
        <title>Genomic Encyclopedia of Type Strains, Phase IV (KMG-IV): sequencing the most valuable type-strain genomes for metagenomic binning, comparative biology and taxonomic classification.</title>
        <authorList>
            <person name="Goeker M."/>
        </authorList>
    </citation>
    <scope>NUCLEOTIDE SEQUENCE [LARGE SCALE GENOMIC DNA]</scope>
    <source>
        <strain evidence="2 3">DSM 45934</strain>
    </source>
</reference>
<protein>
    <recommendedName>
        <fullName evidence="4">DUF5518 domain-containing protein</fullName>
    </recommendedName>
</protein>
<evidence type="ECO:0000313" key="3">
    <source>
        <dbReference type="Proteomes" id="UP000295680"/>
    </source>
</evidence>
<gene>
    <name evidence="2" type="ORF">EV192_12264</name>
</gene>
<feature type="transmembrane region" description="Helical" evidence="1">
    <location>
        <begin position="55"/>
        <end position="77"/>
    </location>
</feature>
<organism evidence="2 3">
    <name type="scientific">Actinocrispum wychmicini</name>
    <dbReference type="NCBI Taxonomy" id="1213861"/>
    <lineage>
        <taxon>Bacteria</taxon>
        <taxon>Bacillati</taxon>
        <taxon>Actinomycetota</taxon>
        <taxon>Actinomycetes</taxon>
        <taxon>Pseudonocardiales</taxon>
        <taxon>Pseudonocardiaceae</taxon>
        <taxon>Actinocrispum</taxon>
    </lineage>
</organism>
<dbReference type="Proteomes" id="UP000295680">
    <property type="component" value="Unassembled WGS sequence"/>
</dbReference>
<dbReference type="EMBL" id="SLWS01000022">
    <property type="protein sequence ID" value="TCO44807.1"/>
    <property type="molecule type" value="Genomic_DNA"/>
</dbReference>
<keyword evidence="1" id="KW-0472">Membrane</keyword>
<name>A0A4R2IJL4_9PSEU</name>
<feature type="transmembrane region" description="Helical" evidence="1">
    <location>
        <begin position="24"/>
        <end position="43"/>
    </location>
</feature>
<feature type="transmembrane region" description="Helical" evidence="1">
    <location>
        <begin position="89"/>
        <end position="114"/>
    </location>
</feature>
<accession>A0A4R2IJL4</accession>
<comment type="caution">
    <text evidence="2">The sequence shown here is derived from an EMBL/GenBank/DDBJ whole genome shotgun (WGS) entry which is preliminary data.</text>
</comment>
<keyword evidence="1" id="KW-1133">Transmembrane helix</keyword>